<dbReference type="SUPFAM" id="SSF53098">
    <property type="entry name" value="Ribonuclease H-like"/>
    <property type="match status" value="1"/>
</dbReference>
<dbReference type="AlphaFoldDB" id="A0A0A9Y6Q8"/>
<keyword evidence="2" id="KW-0436">Ligase</keyword>
<dbReference type="InterPro" id="IPR008906">
    <property type="entry name" value="HATC_C_dom"/>
</dbReference>
<dbReference type="GO" id="GO:0016874">
    <property type="term" value="F:ligase activity"/>
    <property type="evidence" value="ECO:0007669"/>
    <property type="project" value="UniProtKB-KW"/>
</dbReference>
<reference evidence="2" key="2">
    <citation type="submission" date="2014-07" db="EMBL/GenBank/DDBJ databases">
        <authorList>
            <person name="Hull J."/>
        </authorList>
    </citation>
    <scope>NUCLEOTIDE SEQUENCE</scope>
</reference>
<feature type="non-terminal residue" evidence="2">
    <location>
        <position position="1"/>
    </location>
</feature>
<name>A0A0A9Y6Q8_LYGHE</name>
<dbReference type="PANTHER" id="PTHR37162:SF1">
    <property type="entry name" value="BED-TYPE DOMAIN-CONTAINING PROTEIN"/>
    <property type="match status" value="1"/>
</dbReference>
<dbReference type="EMBL" id="GBHO01016277">
    <property type="protein sequence ID" value="JAG27327.1"/>
    <property type="molecule type" value="Transcribed_RNA"/>
</dbReference>
<dbReference type="GO" id="GO:0046983">
    <property type="term" value="F:protein dimerization activity"/>
    <property type="evidence" value="ECO:0007669"/>
    <property type="project" value="InterPro"/>
</dbReference>
<dbReference type="EMBL" id="GBHO01016278">
    <property type="protein sequence ID" value="JAG27326.1"/>
    <property type="molecule type" value="Transcribed_RNA"/>
</dbReference>
<evidence type="ECO:0000313" key="4">
    <source>
        <dbReference type="EMBL" id="JAG27328.1"/>
    </source>
</evidence>
<dbReference type="EMBL" id="GBHO01016276">
    <property type="protein sequence ID" value="JAG27328.1"/>
    <property type="molecule type" value="Transcribed_RNA"/>
</dbReference>
<evidence type="ECO:0000259" key="1">
    <source>
        <dbReference type="Pfam" id="PF05699"/>
    </source>
</evidence>
<dbReference type="Pfam" id="PF05699">
    <property type="entry name" value="Dimer_Tnp_hAT"/>
    <property type="match status" value="1"/>
</dbReference>
<organism evidence="2">
    <name type="scientific">Lygus hesperus</name>
    <name type="common">Western plant bug</name>
    <dbReference type="NCBI Taxonomy" id="30085"/>
    <lineage>
        <taxon>Eukaryota</taxon>
        <taxon>Metazoa</taxon>
        <taxon>Ecdysozoa</taxon>
        <taxon>Arthropoda</taxon>
        <taxon>Hexapoda</taxon>
        <taxon>Insecta</taxon>
        <taxon>Pterygota</taxon>
        <taxon>Neoptera</taxon>
        <taxon>Paraneoptera</taxon>
        <taxon>Hemiptera</taxon>
        <taxon>Heteroptera</taxon>
        <taxon>Panheteroptera</taxon>
        <taxon>Cimicomorpha</taxon>
        <taxon>Miridae</taxon>
        <taxon>Mirini</taxon>
        <taxon>Lygus</taxon>
    </lineage>
</organism>
<evidence type="ECO:0000313" key="2">
    <source>
        <dbReference type="EMBL" id="JAG27326.1"/>
    </source>
</evidence>
<feature type="domain" description="HAT C-terminal dimerisation" evidence="1">
    <location>
        <begin position="81"/>
        <end position="139"/>
    </location>
</feature>
<proteinExistence type="predicted"/>
<protein>
    <submittedName>
        <fullName evidence="2">Histidine--tRNA ligase</fullName>
    </submittedName>
</protein>
<accession>A0A0A9Y6Q8</accession>
<reference evidence="2" key="1">
    <citation type="journal article" date="2014" name="PLoS ONE">
        <title>Transcriptome-Based Identification of ABC Transporters in the Western Tarnished Plant Bug Lygus hesperus.</title>
        <authorList>
            <person name="Hull J.J."/>
            <person name="Chaney K."/>
            <person name="Geib S.M."/>
            <person name="Fabrick J.A."/>
            <person name="Brent C.S."/>
            <person name="Walsh D."/>
            <person name="Lavine L.C."/>
        </authorList>
    </citation>
    <scope>NUCLEOTIDE SEQUENCE</scope>
</reference>
<dbReference type="InterPro" id="IPR012337">
    <property type="entry name" value="RNaseH-like_sf"/>
</dbReference>
<evidence type="ECO:0000313" key="5">
    <source>
        <dbReference type="EMBL" id="JAG27330.1"/>
    </source>
</evidence>
<evidence type="ECO:0000313" key="3">
    <source>
        <dbReference type="EMBL" id="JAG27327.1"/>
    </source>
</evidence>
<sequence>PLLPLLTKKSALDLSKRTFSPSLTSIMILLPRICPSDAKTQQTIDDQWRKLPIAKGKLPQEVMNCEVDDKLWALLSNVKFEGEENGAFSELCQFALNALSLPHSNADCERIFSSVNLIKTEKRNKMITTTINGCLLAKQAVNIAGGCINFKPDKQLDLMTHANIFGREANQSTDAECEHFDEDFFYAN</sequence>
<dbReference type="PANTHER" id="PTHR37162">
    <property type="entry name" value="HAT FAMILY DIMERISATION DOMAINCONTAINING PROTEIN-RELATED"/>
    <property type="match status" value="1"/>
</dbReference>
<gene>
    <name evidence="2" type="primary">hisS_20</name>
    <name evidence="3" type="synonym">hisS_19</name>
    <name evidence="5" type="synonym">hisS_22</name>
    <name evidence="4" type="synonym">hisS_7</name>
    <name evidence="4" type="ORF">CM83_23999</name>
    <name evidence="2" type="ORF">CM83_24001</name>
    <name evidence="3" type="ORF">CM83_24003</name>
    <name evidence="5" type="ORF">CM83_24005</name>
</gene>
<dbReference type="EMBL" id="GBHO01016274">
    <property type="protein sequence ID" value="JAG27330.1"/>
    <property type="molecule type" value="Transcribed_RNA"/>
</dbReference>